<reference evidence="2 3" key="1">
    <citation type="journal article" date="2024" name="Ann. Entomol. Soc. Am.">
        <title>Genomic analyses of the southern and eastern yellowjacket wasps (Hymenoptera: Vespidae) reveal evolutionary signatures of social life.</title>
        <authorList>
            <person name="Catto M.A."/>
            <person name="Caine P.B."/>
            <person name="Orr S.E."/>
            <person name="Hunt B.G."/>
            <person name="Goodisman M.A.D."/>
        </authorList>
    </citation>
    <scope>NUCLEOTIDE SEQUENCE [LARGE SCALE GENOMIC DNA]</scope>
    <source>
        <strain evidence="2">233</strain>
        <tissue evidence="2">Head and thorax</tissue>
    </source>
</reference>
<feature type="compositionally biased region" description="Basic residues" evidence="1">
    <location>
        <begin position="23"/>
        <end position="33"/>
    </location>
</feature>
<evidence type="ECO:0000313" key="3">
    <source>
        <dbReference type="Proteomes" id="UP001607302"/>
    </source>
</evidence>
<evidence type="ECO:0000256" key="1">
    <source>
        <dbReference type="SAM" id="MobiDB-lite"/>
    </source>
</evidence>
<gene>
    <name evidence="2" type="ORF">V1478_000271</name>
</gene>
<evidence type="ECO:0000313" key="2">
    <source>
        <dbReference type="EMBL" id="KAL2740130.1"/>
    </source>
</evidence>
<keyword evidence="3" id="KW-1185">Reference proteome</keyword>
<proteinExistence type="predicted"/>
<comment type="caution">
    <text evidence="2">The sequence shown here is derived from an EMBL/GenBank/DDBJ whole genome shotgun (WGS) entry which is preliminary data.</text>
</comment>
<dbReference type="EMBL" id="JAUDFV010000020">
    <property type="protein sequence ID" value="KAL2740130.1"/>
    <property type="molecule type" value="Genomic_DNA"/>
</dbReference>
<feature type="region of interest" description="Disordered" evidence="1">
    <location>
        <begin position="12"/>
        <end position="34"/>
    </location>
</feature>
<name>A0ABD2C512_VESSQ</name>
<dbReference type="AlphaFoldDB" id="A0ABD2C512"/>
<sequence>MTIFAISNSAARSYASNGDKSQKRTMGRGRGTSRKCAVPCACVSAYKIGSEKTQNVKQKGRRKTALVVHFYATVSIEPSQTKTDKIIQFRPGRKTPEEENHRTGRLARKKDEGQDKK</sequence>
<protein>
    <submittedName>
        <fullName evidence="2">Uncharacterized protein</fullName>
    </submittedName>
</protein>
<dbReference type="Proteomes" id="UP001607302">
    <property type="component" value="Unassembled WGS sequence"/>
</dbReference>
<organism evidence="2 3">
    <name type="scientific">Vespula squamosa</name>
    <name type="common">Southern yellow jacket</name>
    <name type="synonym">Wasp</name>
    <dbReference type="NCBI Taxonomy" id="30214"/>
    <lineage>
        <taxon>Eukaryota</taxon>
        <taxon>Metazoa</taxon>
        <taxon>Ecdysozoa</taxon>
        <taxon>Arthropoda</taxon>
        <taxon>Hexapoda</taxon>
        <taxon>Insecta</taxon>
        <taxon>Pterygota</taxon>
        <taxon>Neoptera</taxon>
        <taxon>Endopterygota</taxon>
        <taxon>Hymenoptera</taxon>
        <taxon>Apocrita</taxon>
        <taxon>Aculeata</taxon>
        <taxon>Vespoidea</taxon>
        <taxon>Vespidae</taxon>
        <taxon>Vespinae</taxon>
        <taxon>Vespula</taxon>
    </lineage>
</organism>
<accession>A0ABD2C512</accession>
<feature type="region of interest" description="Disordered" evidence="1">
    <location>
        <begin position="81"/>
        <end position="117"/>
    </location>
</feature>